<reference evidence="2" key="1">
    <citation type="submission" date="2020-07" db="EMBL/GenBank/DDBJ databases">
        <title>Huge and variable diversity of episymbiotic CPR bacteria and DPANN archaea in groundwater ecosystems.</title>
        <authorList>
            <person name="He C.Y."/>
            <person name="Keren R."/>
            <person name="Whittaker M."/>
            <person name="Farag I.F."/>
            <person name="Doudna J."/>
            <person name="Cate J.H.D."/>
            <person name="Banfield J.F."/>
        </authorList>
    </citation>
    <scope>NUCLEOTIDE SEQUENCE</scope>
    <source>
        <strain evidence="2">NC_groundwater_1664_Pr3_B-0.1um_52_9</strain>
    </source>
</reference>
<protein>
    <submittedName>
        <fullName evidence="2">Uncharacterized protein</fullName>
    </submittedName>
</protein>
<feature type="chain" id="PRO_5039073270" evidence="1">
    <location>
        <begin position="24"/>
        <end position="85"/>
    </location>
</feature>
<evidence type="ECO:0000256" key="1">
    <source>
        <dbReference type="SAM" id="SignalP"/>
    </source>
</evidence>
<dbReference type="EMBL" id="JACRDE010000243">
    <property type="protein sequence ID" value="MBI5249624.1"/>
    <property type="molecule type" value="Genomic_DNA"/>
</dbReference>
<comment type="caution">
    <text evidence="2">The sequence shown here is derived from an EMBL/GenBank/DDBJ whole genome shotgun (WGS) entry which is preliminary data.</text>
</comment>
<sequence>MMGKSLAVGICVLMAAFPLNCLAASPEVSDSSYWSKLVLEENSIVASVLYIPYVAFQIPVRLIDGIINPKPASQSTIPPPAHRGH</sequence>
<keyword evidence="1" id="KW-0732">Signal</keyword>
<accession>A0A9D6V2L2</accession>
<evidence type="ECO:0000313" key="3">
    <source>
        <dbReference type="Proteomes" id="UP000807825"/>
    </source>
</evidence>
<dbReference type="Proteomes" id="UP000807825">
    <property type="component" value="Unassembled WGS sequence"/>
</dbReference>
<dbReference type="AlphaFoldDB" id="A0A9D6V2L2"/>
<evidence type="ECO:0000313" key="2">
    <source>
        <dbReference type="EMBL" id="MBI5249624.1"/>
    </source>
</evidence>
<feature type="signal peptide" evidence="1">
    <location>
        <begin position="1"/>
        <end position="23"/>
    </location>
</feature>
<gene>
    <name evidence="2" type="ORF">HY912_09025</name>
</gene>
<organism evidence="2 3">
    <name type="scientific">Desulfomonile tiedjei</name>
    <dbReference type="NCBI Taxonomy" id="2358"/>
    <lineage>
        <taxon>Bacteria</taxon>
        <taxon>Pseudomonadati</taxon>
        <taxon>Thermodesulfobacteriota</taxon>
        <taxon>Desulfomonilia</taxon>
        <taxon>Desulfomonilales</taxon>
        <taxon>Desulfomonilaceae</taxon>
        <taxon>Desulfomonile</taxon>
    </lineage>
</organism>
<proteinExistence type="predicted"/>
<name>A0A9D6V2L2_9BACT</name>